<protein>
    <submittedName>
        <fullName evidence="1">Uncharacterized protein</fullName>
    </submittedName>
</protein>
<evidence type="ECO:0000313" key="1">
    <source>
        <dbReference type="EMBL" id="BAJ27616.1"/>
    </source>
</evidence>
<sequence>MTAETRLDWFSCRVRFACYASGDGVLLHMLSTYLLRAADFDDAWRRALLRARAEERVQPNGVGGTARTALVRVESVDRLAELADGTEVSCVWTDDVRPCPYPLDHVFRPEQSRPGRSL</sequence>
<organism evidence="1 2">
    <name type="scientific">Kitasatospora setae (strain ATCC 33774 / DSM 43861 / JCM 3304 / KCC A-0304 / NBRC 14216 / KM-6054)</name>
    <name type="common">Streptomyces setae</name>
    <dbReference type="NCBI Taxonomy" id="452652"/>
    <lineage>
        <taxon>Bacteria</taxon>
        <taxon>Bacillati</taxon>
        <taxon>Actinomycetota</taxon>
        <taxon>Actinomycetes</taxon>
        <taxon>Kitasatosporales</taxon>
        <taxon>Streptomycetaceae</taxon>
        <taxon>Kitasatospora</taxon>
    </lineage>
</organism>
<dbReference type="PATRIC" id="fig|452652.3.peg.1798"/>
<name>E4N8T5_KITSK</name>
<reference evidence="1 2" key="1">
    <citation type="journal article" date="2010" name="DNA Res.">
        <title>Genome sequence of Kitasatospora setae NBRC 14216T: an evolutionary snapshot of the family Streptomycetaceae.</title>
        <authorList>
            <person name="Ichikawa N."/>
            <person name="Oguchi A."/>
            <person name="Ikeda H."/>
            <person name="Ishikawa J."/>
            <person name="Kitani S."/>
            <person name="Watanabe Y."/>
            <person name="Nakamura S."/>
            <person name="Katano Y."/>
            <person name="Kishi E."/>
            <person name="Sasagawa M."/>
            <person name="Ankai A."/>
            <person name="Fukui S."/>
            <person name="Hashimoto Y."/>
            <person name="Kamata S."/>
            <person name="Otoguro M."/>
            <person name="Tanikawa S."/>
            <person name="Nihira T."/>
            <person name="Horinouchi S."/>
            <person name="Ohnishi Y."/>
            <person name="Hayakawa M."/>
            <person name="Kuzuyama T."/>
            <person name="Arisawa A."/>
            <person name="Nomoto F."/>
            <person name="Miura H."/>
            <person name="Takahashi Y."/>
            <person name="Fujita N."/>
        </authorList>
    </citation>
    <scope>NUCLEOTIDE SEQUENCE [LARGE SCALE GENOMIC DNA]</scope>
    <source>
        <strain evidence="2">ATCC 33774 / DSM 43861 / JCM 3304 / KCC A-0304 / NBRC 14216 / KM-6054</strain>
    </source>
</reference>
<dbReference type="Proteomes" id="UP000007076">
    <property type="component" value="Chromosome"/>
</dbReference>
<dbReference type="eggNOG" id="ENOG50322V9">
    <property type="taxonomic scope" value="Bacteria"/>
</dbReference>
<dbReference type="AlphaFoldDB" id="E4N8T5"/>
<gene>
    <name evidence="1" type="ordered locus">KSE_17915</name>
</gene>
<dbReference type="RefSeq" id="WP_014134934.1">
    <property type="nucleotide sequence ID" value="NC_016109.1"/>
</dbReference>
<proteinExistence type="predicted"/>
<dbReference type="HOGENOM" id="CLU_2069977_0_0_11"/>
<dbReference type="EMBL" id="AP010968">
    <property type="protein sequence ID" value="BAJ27616.1"/>
    <property type="molecule type" value="Genomic_DNA"/>
</dbReference>
<accession>E4N8T5</accession>
<dbReference type="KEGG" id="ksk:KSE_17915"/>
<evidence type="ECO:0000313" key="2">
    <source>
        <dbReference type="Proteomes" id="UP000007076"/>
    </source>
</evidence>
<keyword evidence="2" id="KW-1185">Reference proteome</keyword>